<accession>A0A2S7BV63</accession>
<dbReference type="Proteomes" id="UP000238908">
    <property type="component" value="Unassembled WGS sequence"/>
</dbReference>
<sequence>MVANWLSGQKKGTSVGASRIQGNYATFQEWYWKREIASGASEEDIKAYPTIQVILAMSEWVKLGRPT</sequence>
<evidence type="ECO:0000313" key="2">
    <source>
        <dbReference type="Proteomes" id="UP000238908"/>
    </source>
</evidence>
<reference evidence="1 2" key="1">
    <citation type="submission" date="2016-08" db="EMBL/GenBank/DDBJ databases">
        <authorList>
            <person name="Seilhamer J.J."/>
        </authorList>
    </citation>
    <scope>NUCLEOTIDE SEQUENCE [LARGE SCALE GENOMIC DNA]</scope>
    <source>
        <strain evidence="1 2">CFBP7245</strain>
    </source>
</reference>
<organism evidence="1 2">
    <name type="scientific">Xanthomonas dyei</name>
    <dbReference type="NCBI Taxonomy" id="743699"/>
    <lineage>
        <taxon>Bacteria</taxon>
        <taxon>Pseudomonadati</taxon>
        <taxon>Pseudomonadota</taxon>
        <taxon>Gammaproteobacteria</taxon>
        <taxon>Lysobacterales</taxon>
        <taxon>Lysobacteraceae</taxon>
        <taxon>Xanthomonas</taxon>
    </lineage>
</organism>
<name>A0A2S7BV63_9XANT</name>
<comment type="caution">
    <text evidence="1">The sequence shown here is derived from an EMBL/GenBank/DDBJ whole genome shotgun (WGS) entry which is preliminary data.</text>
</comment>
<dbReference type="EMBL" id="MDEE01000072">
    <property type="protein sequence ID" value="PPU49072.1"/>
    <property type="molecule type" value="Genomic_DNA"/>
</dbReference>
<evidence type="ECO:0000313" key="1">
    <source>
        <dbReference type="EMBL" id="PPU49072.1"/>
    </source>
</evidence>
<gene>
    <name evidence="1" type="ORF">XdyCFBP7245_22485</name>
</gene>
<proteinExistence type="predicted"/>
<protein>
    <submittedName>
        <fullName evidence="1">Uncharacterized protein</fullName>
    </submittedName>
</protein>
<dbReference type="AlphaFoldDB" id="A0A2S7BV63"/>